<keyword evidence="4" id="KW-0687">Ribonucleoprotein</keyword>
<name>A0A060T7X6_BLAAD</name>
<dbReference type="EMBL" id="HG937694">
    <property type="protein sequence ID" value="CDP37063.1"/>
    <property type="molecule type" value="Genomic_DNA"/>
</dbReference>
<evidence type="ECO:0000256" key="1">
    <source>
        <dbReference type="ARBA" id="ARBA00004496"/>
    </source>
</evidence>
<dbReference type="PANTHER" id="PTHR17453:SF0">
    <property type="entry name" value="SIGNAL RECOGNITION PARTICLE 19 KDA PROTEIN"/>
    <property type="match status" value="1"/>
</dbReference>
<evidence type="ECO:0000256" key="2">
    <source>
        <dbReference type="ARBA" id="ARBA00022490"/>
    </source>
</evidence>
<reference evidence="6" key="2">
    <citation type="submission" date="2014-06" db="EMBL/GenBank/DDBJ databases">
        <title>The complete genome of Blastobotrys (Arxula) adeninivorans LS3 - a yeast of biotechnological interest.</title>
        <authorList>
            <person name="Kunze G."/>
            <person name="Gaillardin C."/>
            <person name="Czernicka M."/>
            <person name="Durrens P."/>
            <person name="Martin T."/>
            <person name="Boer E."/>
            <person name="Gabaldon T."/>
            <person name="Cruz J."/>
            <person name="Talla E."/>
            <person name="Marck C."/>
            <person name="Goffeau A."/>
            <person name="Barbe V."/>
            <person name="Baret P."/>
            <person name="Baronian K."/>
            <person name="Beier S."/>
            <person name="Bleykasten C."/>
            <person name="Bode R."/>
            <person name="Casaregola S."/>
            <person name="Despons L."/>
            <person name="Fairhead C."/>
            <person name="Giersberg M."/>
            <person name="Gierski P."/>
            <person name="Hahnel U."/>
            <person name="Hartmann A."/>
            <person name="Jankowska D."/>
            <person name="Jubin C."/>
            <person name="Jung P."/>
            <person name="Lafontaine I."/>
            <person name="Leh-Louis V."/>
            <person name="Lemaire M."/>
            <person name="Marcet-Houben M."/>
            <person name="Mascher M."/>
            <person name="Morel G."/>
            <person name="Richard G.-F."/>
            <person name="Riechen J."/>
            <person name="Sacerdot C."/>
            <person name="Sarkar A."/>
            <person name="Savel G."/>
            <person name="Schacherer J."/>
            <person name="Sherman D."/>
            <person name="Straub M.-L."/>
            <person name="Stein N."/>
            <person name="Thierry A."/>
            <person name="Trautwein-Schult A."/>
            <person name="Westhof E."/>
            <person name="Worch S."/>
            <person name="Dujon B."/>
            <person name="Souciet J.-L."/>
            <person name="Wincker P."/>
            <person name="Scholz U."/>
            <person name="Neuveglise N."/>
        </authorList>
    </citation>
    <scope>NUCLEOTIDE SEQUENCE</scope>
    <source>
        <strain evidence="6">LS3</strain>
    </source>
</reference>
<accession>A0A060T7X6</accession>
<dbReference type="GO" id="GO:0008312">
    <property type="term" value="F:7S RNA binding"/>
    <property type="evidence" value="ECO:0007669"/>
    <property type="project" value="InterPro"/>
</dbReference>
<dbReference type="Gene3D" id="3.30.56.30">
    <property type="entry name" value="Signal recognition particle, SRP19-like subunit"/>
    <property type="match status" value="1"/>
</dbReference>
<dbReference type="InterPro" id="IPR036521">
    <property type="entry name" value="SRP19-like_sf"/>
</dbReference>
<sequence length="273" mass="30397">MAPTLEEIEDVDDVDNMDFDPSDFDPRSPFAKSNPVSGGGAKLTPTAPSPPQAQAQARPQSQDQGQAQASSSQQQFIRSESDMEKFKDWQIIYPVYFDASKTHSEGRRVSKDMAVENPLAQTIMDACRTIGVHTILEAQNTHPKDWANPGRVRVLIKPGSFSGVQPSGKVQNKRHLFRLISDYLKSHPTTEKSPYESPVFRQFMAANQGMEEPECKPLAVPQGWKVNSVLPVNSRAVSGGEQNEKMMDQMKGMFPGMNMPDPPKQKKIKIRAR</sequence>
<feature type="region of interest" description="Disordered" evidence="5">
    <location>
        <begin position="1"/>
        <end position="80"/>
    </location>
</feature>
<dbReference type="PANTHER" id="PTHR17453">
    <property type="entry name" value="SIGNAL RECOGNITION PARTICLE 19 KD PROTEIN"/>
    <property type="match status" value="1"/>
</dbReference>
<dbReference type="InterPro" id="IPR002778">
    <property type="entry name" value="Signal_recog_particle_SRP19"/>
</dbReference>
<dbReference type="GO" id="GO:0006617">
    <property type="term" value="P:SRP-dependent cotranslational protein targeting to membrane, signal sequence recognition"/>
    <property type="evidence" value="ECO:0007669"/>
    <property type="project" value="TreeGrafter"/>
</dbReference>
<gene>
    <name evidence="6" type="ORF">GNLVRS02_ARAD1D02882g</name>
</gene>
<dbReference type="Pfam" id="PF01922">
    <property type="entry name" value="SRP19"/>
    <property type="match status" value="1"/>
</dbReference>
<evidence type="ECO:0000256" key="4">
    <source>
        <dbReference type="ARBA" id="ARBA00023274"/>
    </source>
</evidence>
<feature type="compositionally biased region" description="Acidic residues" evidence="5">
    <location>
        <begin position="1"/>
        <end position="23"/>
    </location>
</feature>
<evidence type="ECO:0000256" key="5">
    <source>
        <dbReference type="SAM" id="MobiDB-lite"/>
    </source>
</evidence>
<proteinExistence type="predicted"/>
<organism evidence="6">
    <name type="scientific">Blastobotrys adeninivorans</name>
    <name type="common">Yeast</name>
    <name type="synonym">Arxula adeninivorans</name>
    <dbReference type="NCBI Taxonomy" id="409370"/>
    <lineage>
        <taxon>Eukaryota</taxon>
        <taxon>Fungi</taxon>
        <taxon>Dikarya</taxon>
        <taxon>Ascomycota</taxon>
        <taxon>Saccharomycotina</taxon>
        <taxon>Dipodascomycetes</taxon>
        <taxon>Dipodascales</taxon>
        <taxon>Trichomonascaceae</taxon>
        <taxon>Blastobotrys</taxon>
    </lineage>
</organism>
<comment type="subcellular location">
    <subcellularLocation>
        <location evidence="1">Cytoplasm</location>
    </subcellularLocation>
</comment>
<dbReference type="AlphaFoldDB" id="A0A060T7X6"/>
<evidence type="ECO:0000313" key="6">
    <source>
        <dbReference type="EMBL" id="CDP37063.1"/>
    </source>
</evidence>
<dbReference type="GO" id="GO:0005786">
    <property type="term" value="C:signal recognition particle, endoplasmic reticulum targeting"/>
    <property type="evidence" value="ECO:0007669"/>
    <property type="project" value="UniProtKB-KW"/>
</dbReference>
<keyword evidence="3" id="KW-0733">Signal recognition particle</keyword>
<feature type="compositionally biased region" description="Low complexity" evidence="5">
    <location>
        <begin position="52"/>
        <end position="75"/>
    </location>
</feature>
<dbReference type="FunFam" id="3.30.56.30:FF:000003">
    <property type="entry name" value="Signal recognition particle SEC65 subunit"/>
    <property type="match status" value="1"/>
</dbReference>
<keyword evidence="2" id="KW-0963">Cytoplasm</keyword>
<feature type="region of interest" description="Disordered" evidence="5">
    <location>
        <begin position="254"/>
        <end position="273"/>
    </location>
</feature>
<protein>
    <submittedName>
        <fullName evidence="6">ARAD1D02882p</fullName>
    </submittedName>
</protein>
<dbReference type="SUPFAM" id="SSF69695">
    <property type="entry name" value="SRP19"/>
    <property type="match status" value="1"/>
</dbReference>
<dbReference type="PhylomeDB" id="A0A060T7X6"/>
<evidence type="ECO:0000256" key="3">
    <source>
        <dbReference type="ARBA" id="ARBA00023135"/>
    </source>
</evidence>
<reference evidence="6" key="1">
    <citation type="submission" date="2014-02" db="EMBL/GenBank/DDBJ databases">
        <authorList>
            <person name="Genoscope - CEA"/>
        </authorList>
    </citation>
    <scope>NUCLEOTIDE SEQUENCE</scope>
    <source>
        <strain evidence="6">LS3</strain>
    </source>
</reference>